<dbReference type="HOGENOM" id="CLU_043473_1_2_2"/>
<dbReference type="GO" id="GO:0016791">
    <property type="term" value="F:phosphatase activity"/>
    <property type="evidence" value="ECO:0007669"/>
    <property type="project" value="TreeGrafter"/>
</dbReference>
<dbReference type="Gene3D" id="3.40.50.1000">
    <property type="entry name" value="HAD superfamily/HAD-like"/>
    <property type="match status" value="2"/>
</dbReference>
<dbReference type="Pfam" id="PF13242">
    <property type="entry name" value="Hydrolase_like"/>
    <property type="match status" value="1"/>
</dbReference>
<protein>
    <submittedName>
        <fullName evidence="1">HAD-superfamily hydrolase, subfamily IIA</fullName>
    </submittedName>
</protein>
<keyword evidence="2" id="KW-1185">Reference proteome</keyword>
<dbReference type="AlphaFoldDB" id="E1QU91"/>
<reference evidence="2" key="2">
    <citation type="journal article" date="2010" name="Stand. Genomic Sci.">
        <title>Complete genome sequence of Vulcanisaeta distributa type strain (IC-017T).</title>
        <authorList>
            <person name="Mavromatis K."/>
            <person name="Sikorski J."/>
            <person name="Pabst E."/>
            <person name="Teshima H."/>
            <person name="Lapidus A."/>
            <person name="Lucas S."/>
            <person name="Nolan M."/>
            <person name="Glavina Del Rio T."/>
            <person name="Cheng J."/>
            <person name="Bruce D."/>
            <person name="Goodwin L."/>
            <person name="Pitluck S."/>
            <person name="Liolios K."/>
            <person name="Ivanova N."/>
            <person name="Mikhailova N."/>
            <person name="Pati A."/>
            <person name="Chen A."/>
            <person name="Palaniappan K."/>
            <person name="Land M."/>
            <person name="Hauser L."/>
            <person name="Chang Y."/>
            <person name="Jeffries C."/>
            <person name="Rohde M."/>
            <person name="Spring S."/>
            <person name="Goker M."/>
            <person name="Wirth R."/>
            <person name="Woyke T."/>
            <person name="Bristow J."/>
            <person name="Eisen J."/>
            <person name="Markowitz V."/>
            <person name="Hugenholtz P."/>
            <person name="Klenk H."/>
            <person name="Kyrpides N."/>
        </authorList>
    </citation>
    <scope>NUCLEOTIDE SEQUENCE [LARGE SCALE GENOMIC DNA]</scope>
    <source>
        <strain evidence="2">DSM 14429 / JCM 11212 / NBRC 100878 / IC-017</strain>
    </source>
</reference>
<dbReference type="InterPro" id="IPR023214">
    <property type="entry name" value="HAD_sf"/>
</dbReference>
<dbReference type="STRING" id="572478.Vdis_1711"/>
<evidence type="ECO:0000313" key="2">
    <source>
        <dbReference type="Proteomes" id="UP000006681"/>
    </source>
</evidence>
<proteinExistence type="predicted"/>
<dbReference type="EMBL" id="CP002100">
    <property type="protein sequence ID" value="ADN51085.1"/>
    <property type="molecule type" value="Genomic_DNA"/>
</dbReference>
<dbReference type="eggNOG" id="arCOG04221">
    <property type="taxonomic scope" value="Archaea"/>
</dbReference>
<dbReference type="RefSeq" id="WP_013336810.1">
    <property type="nucleotide sequence ID" value="NC_014537.1"/>
</dbReference>
<accession>E1QU91</accession>
<dbReference type="GeneID" id="9752653"/>
<gene>
    <name evidence="1" type="ordered locus">Vdis_1711</name>
</gene>
<reference evidence="1 2" key="1">
    <citation type="journal article" date="2010" name="Stand. Genomic Sci.">
        <title>Complete genome sequence of Vulcanisaeta distributa type strain (IC-017).</title>
        <authorList>
            <person name="Mavromatis K."/>
            <person name="Sikorski J."/>
            <person name="Pabst E."/>
            <person name="Teshima H."/>
            <person name="Lapidus A."/>
            <person name="Lucas S."/>
            <person name="Nolan M."/>
            <person name="Glavina Del Rio T."/>
            <person name="Cheng J.F."/>
            <person name="Bruce D."/>
            <person name="Goodwin L."/>
            <person name="Pitluck S."/>
            <person name="Liolios K."/>
            <person name="Ivanova N."/>
            <person name="Mikhailova N."/>
            <person name="Pati A."/>
            <person name="Chen A."/>
            <person name="Palaniappan K."/>
            <person name="Land M."/>
            <person name="Hauser L."/>
            <person name="Chang Y.J."/>
            <person name="Jeffries C.D."/>
            <person name="Rohde M."/>
            <person name="Spring S."/>
            <person name="Goker M."/>
            <person name="Wirth R."/>
            <person name="Woyke T."/>
            <person name="Bristow J."/>
            <person name="Eisen J.A."/>
            <person name="Markowitz V."/>
            <person name="Hugenholtz P."/>
            <person name="Klenk H.P."/>
            <person name="Kyrpides N.C."/>
        </authorList>
    </citation>
    <scope>NUCLEOTIDE SEQUENCE [LARGE SCALE GENOMIC DNA]</scope>
    <source>
        <strain evidence="2">DSM 14429 / JCM 11212 / NBRC 100878 / IC-017</strain>
    </source>
</reference>
<dbReference type="PANTHER" id="PTHR19288">
    <property type="entry name" value="4-NITROPHENYLPHOSPHATASE-RELATED"/>
    <property type="match status" value="1"/>
</dbReference>
<dbReference type="GO" id="GO:0005737">
    <property type="term" value="C:cytoplasm"/>
    <property type="evidence" value="ECO:0007669"/>
    <property type="project" value="TreeGrafter"/>
</dbReference>
<dbReference type="SUPFAM" id="SSF56784">
    <property type="entry name" value="HAD-like"/>
    <property type="match status" value="1"/>
</dbReference>
<name>E1QU91_VULDI</name>
<dbReference type="InterPro" id="IPR006357">
    <property type="entry name" value="HAD-SF_hydro_IIA"/>
</dbReference>
<evidence type="ECO:0000313" key="1">
    <source>
        <dbReference type="EMBL" id="ADN51085.1"/>
    </source>
</evidence>
<dbReference type="PANTHER" id="PTHR19288:SF46">
    <property type="entry name" value="HALOACID DEHALOGENASE-LIKE HYDROLASE DOMAIN-CONTAINING PROTEIN 2"/>
    <property type="match status" value="1"/>
</dbReference>
<dbReference type="Proteomes" id="UP000006681">
    <property type="component" value="Chromosome"/>
</dbReference>
<sequence>MNEAIRLVLSKELIILDGDGTLYIGSKPLPGAREFIRFLDEHGKRFVVMTNNSSFSKEHHIRRLSRILRRRFSLNEVLVSTEAAIEYLRELGVRRVYALGTPEFIQDLIRSGITHDPGNPEVVLIAFDKTLTYGKLVRAVRHIMSGVPYIVVNPDVLCPTDRGYIPDAGSIWALIRAATGKEPVAVTGKPSSLFLNYMLRKLNVKPSDSVIIGDRLYTDIAMANENDIDSILVLTGETRAEDLVNSRYKPTLVVNTLIDILK</sequence>
<dbReference type="Pfam" id="PF13344">
    <property type="entry name" value="Hydrolase_6"/>
    <property type="match status" value="1"/>
</dbReference>
<dbReference type="KEGG" id="vdi:Vdis_1711"/>
<dbReference type="NCBIfam" id="TIGR01460">
    <property type="entry name" value="HAD-SF-IIA"/>
    <property type="match status" value="1"/>
</dbReference>
<organism evidence="1 2">
    <name type="scientific">Vulcanisaeta distributa (strain DSM 14429 / JCM 11212 / NBRC 100878 / IC-017)</name>
    <dbReference type="NCBI Taxonomy" id="572478"/>
    <lineage>
        <taxon>Archaea</taxon>
        <taxon>Thermoproteota</taxon>
        <taxon>Thermoprotei</taxon>
        <taxon>Thermoproteales</taxon>
        <taxon>Thermoproteaceae</taxon>
        <taxon>Vulcanisaeta</taxon>
    </lineage>
</organism>
<dbReference type="InterPro" id="IPR036412">
    <property type="entry name" value="HAD-like_sf"/>
</dbReference>
<dbReference type="OrthoDB" id="25155at2157"/>
<keyword evidence="1" id="KW-0378">Hydrolase</keyword>